<dbReference type="Proteomes" id="UP000008540">
    <property type="component" value="Chromosome"/>
</dbReference>
<organism evidence="2 3">
    <name type="scientific">Pseudomonas fluorescens (strain ATCC BAA-477 / NRRL B-23932 / Pf-5)</name>
    <dbReference type="NCBI Taxonomy" id="220664"/>
    <lineage>
        <taxon>Bacteria</taxon>
        <taxon>Pseudomonadati</taxon>
        <taxon>Pseudomonadota</taxon>
        <taxon>Gammaproteobacteria</taxon>
        <taxon>Pseudomonadales</taxon>
        <taxon>Pseudomonadaceae</taxon>
        <taxon>Pseudomonas</taxon>
    </lineage>
</organism>
<accession>Q4KAG8</accession>
<protein>
    <recommendedName>
        <fullName evidence="4">DUF2970 domain-containing protein</fullName>
    </recommendedName>
</protein>
<feature type="transmembrane region" description="Helical" evidence="1">
    <location>
        <begin position="81"/>
        <end position="104"/>
    </location>
</feature>
<name>Q4KAG8_PSEF5</name>
<keyword evidence="1" id="KW-1133">Transmembrane helix</keyword>
<dbReference type="eggNOG" id="ENOG5033AS4">
    <property type="taxonomic scope" value="Bacteria"/>
</dbReference>
<dbReference type="HOGENOM" id="CLU_2181630_0_0_6"/>
<dbReference type="STRING" id="220664.PFL_3663"/>
<evidence type="ECO:0008006" key="4">
    <source>
        <dbReference type="Google" id="ProtNLM"/>
    </source>
</evidence>
<dbReference type="AlphaFoldDB" id="Q4KAG8"/>
<evidence type="ECO:0000256" key="1">
    <source>
        <dbReference type="SAM" id="Phobius"/>
    </source>
</evidence>
<dbReference type="InterPro" id="IPR021344">
    <property type="entry name" value="DUF2970"/>
</dbReference>
<reference evidence="2 3" key="1">
    <citation type="journal article" date="2005" name="Nat. Biotechnol.">
        <title>Complete genome sequence of the plant commensal Pseudomonas fluorescens Pf-5.</title>
        <authorList>
            <person name="Paulsen I.T."/>
            <person name="Press C.M."/>
            <person name="Ravel J."/>
            <person name="Kobayashi D.Y."/>
            <person name="Myers G.S."/>
            <person name="Mavrodi D.V."/>
            <person name="DeBoy R.T."/>
            <person name="Seshadri R."/>
            <person name="Ren Q."/>
            <person name="Madupu R."/>
            <person name="Dodson R.J."/>
            <person name="Durkin A.S."/>
            <person name="Brinkac L.M."/>
            <person name="Daugherty S.C."/>
            <person name="Sullivan S.A."/>
            <person name="Rosovitz M.J."/>
            <person name="Gwinn M.L."/>
            <person name="Zhou L."/>
            <person name="Schneider D.J."/>
            <person name="Cartinhour S.W."/>
            <person name="Nelson W.C."/>
            <person name="Weidman J."/>
            <person name="Watkins K."/>
            <person name="Tran K."/>
            <person name="Khouri H."/>
            <person name="Pierson E.A."/>
            <person name="Pierson L.S.III."/>
            <person name="Thomashow L.S."/>
            <person name="Loper J.E."/>
        </authorList>
    </citation>
    <scope>NUCLEOTIDE SEQUENCE [LARGE SCALE GENOMIC DNA]</scope>
    <source>
        <strain evidence="3">ATCC BAA-477 / NRRL B-23932 / Pf-5</strain>
    </source>
</reference>
<dbReference type="EMBL" id="CP000076">
    <property type="protein sequence ID" value="AAY92929.1"/>
    <property type="molecule type" value="Genomic_DNA"/>
</dbReference>
<dbReference type="Pfam" id="PF11174">
    <property type="entry name" value="DUF2970"/>
    <property type="match status" value="1"/>
</dbReference>
<keyword evidence="1" id="KW-0472">Membrane</keyword>
<gene>
    <name evidence="2" type="ordered locus">PFL_3663</name>
</gene>
<evidence type="ECO:0000313" key="2">
    <source>
        <dbReference type="EMBL" id="AAY92929.1"/>
    </source>
</evidence>
<evidence type="ECO:0000313" key="3">
    <source>
        <dbReference type="Proteomes" id="UP000008540"/>
    </source>
</evidence>
<sequence length="109" mass="11788">MQEPACRRRASPFLQPPATPGGIVYALLTPNRVEGFMDDPSKDNQPPTFLQMLQSVLAAAFGVQSGKNRARDFSHGKPSHFIVLGILFTTLFVLVLLGIANLAMHLAGV</sequence>
<proteinExistence type="predicted"/>
<keyword evidence="1" id="KW-0812">Transmembrane</keyword>
<dbReference type="KEGG" id="pfl:PFL_3663"/>